<dbReference type="GO" id="GO:0003824">
    <property type="term" value="F:catalytic activity"/>
    <property type="evidence" value="ECO:0007669"/>
    <property type="project" value="InterPro"/>
</dbReference>
<evidence type="ECO:0000259" key="1">
    <source>
        <dbReference type="Pfam" id="PF02441"/>
    </source>
</evidence>
<evidence type="ECO:0000313" key="3">
    <source>
        <dbReference type="Proteomes" id="UP000033115"/>
    </source>
</evidence>
<dbReference type="InterPro" id="IPR003382">
    <property type="entry name" value="Flavoprotein"/>
</dbReference>
<reference evidence="2 3" key="1">
    <citation type="journal article" date="2015" name="J. Biotechnol.">
        <title>Complete genome sequence of a malodorant-producing acetogen, Clostridium scatologenes ATCC 25775(T).</title>
        <authorList>
            <person name="Zhu Z."/>
            <person name="Guo T."/>
            <person name="Zheng H."/>
            <person name="Song T."/>
            <person name="Ouyang P."/>
            <person name="Xie J."/>
        </authorList>
    </citation>
    <scope>NUCLEOTIDE SEQUENCE [LARGE SCALE GENOMIC DNA]</scope>
    <source>
        <strain evidence="2 3">ATCC 25775</strain>
    </source>
</reference>
<protein>
    <submittedName>
        <fullName evidence="2">Flavoprotein</fullName>
    </submittedName>
</protein>
<dbReference type="EMBL" id="CP009933">
    <property type="protein sequence ID" value="AKA72402.1"/>
    <property type="molecule type" value="Genomic_DNA"/>
</dbReference>
<dbReference type="InterPro" id="IPR036551">
    <property type="entry name" value="Flavin_trans-like"/>
</dbReference>
<name>A0A0E3K4I3_CLOSL</name>
<accession>A0A0E3K4I3</accession>
<dbReference type="KEGG" id="csq:CSCA_5277"/>
<dbReference type="Gene3D" id="3.40.50.1950">
    <property type="entry name" value="Flavin prenyltransferase-like"/>
    <property type="match status" value="1"/>
</dbReference>
<organism evidence="2 3">
    <name type="scientific">Clostridium scatologenes</name>
    <dbReference type="NCBI Taxonomy" id="1548"/>
    <lineage>
        <taxon>Bacteria</taxon>
        <taxon>Bacillati</taxon>
        <taxon>Bacillota</taxon>
        <taxon>Clostridia</taxon>
        <taxon>Eubacteriales</taxon>
        <taxon>Clostridiaceae</taxon>
        <taxon>Clostridium</taxon>
    </lineage>
</organism>
<dbReference type="Pfam" id="PF02441">
    <property type="entry name" value="Flavoprotein"/>
    <property type="match status" value="1"/>
</dbReference>
<evidence type="ECO:0000313" key="2">
    <source>
        <dbReference type="EMBL" id="AKA72402.1"/>
    </source>
</evidence>
<sequence>MEIEQLIKPIVTQILNMMNKKVLLFISGGAVNVKDIFNTLSSYGIVHYDIVRTDGSNKSIPEECIKGLNGNLINCKNDMVKAIKEADVILVPVMTRNTLSKCALGISDNLVTLGIAESLMMNKEVIAVKDSFDPSNNVNISLGYSKNPVYNNFISDYEKRLVSFGVKFINSEQLDEALQQKLKFDININKFEQSIDQVKNNNREEKAHEAKIDTCKKEKENIKVLSGVLTMQDIIIALNGSKELHVKQGALITSLAQDYIYNNGIEVKYY</sequence>
<dbReference type="AlphaFoldDB" id="A0A0E3K4I3"/>
<dbReference type="Proteomes" id="UP000033115">
    <property type="component" value="Chromosome"/>
</dbReference>
<dbReference type="SUPFAM" id="SSF52507">
    <property type="entry name" value="Homo-oligomeric flavin-containing Cys decarboxylases, HFCD"/>
    <property type="match status" value="1"/>
</dbReference>
<dbReference type="HOGENOM" id="CLU_085963_0_0_9"/>
<keyword evidence="3" id="KW-1185">Reference proteome</keyword>
<feature type="domain" description="Flavoprotein" evidence="1">
    <location>
        <begin position="21"/>
        <end position="127"/>
    </location>
</feature>
<proteinExistence type="predicted"/>
<dbReference type="RefSeq" id="WP_029160582.1">
    <property type="nucleotide sequence ID" value="NZ_CP009933.1"/>
</dbReference>
<gene>
    <name evidence="2" type="ORF">CSCA_5277</name>
</gene>
<dbReference type="STRING" id="1548.CSCA_5277"/>